<evidence type="ECO:0000313" key="3">
    <source>
        <dbReference type="Proteomes" id="UP000297385"/>
    </source>
</evidence>
<name>A0A4Y8MKT3_9BURK</name>
<evidence type="ECO:0000313" key="2">
    <source>
        <dbReference type="EMBL" id="TFE38049.1"/>
    </source>
</evidence>
<feature type="compositionally biased region" description="Basic residues" evidence="1">
    <location>
        <begin position="139"/>
        <end position="161"/>
    </location>
</feature>
<sequence>MTTHLKFPIGEKWICIEGGNGYAPDHPDRVTFAVRDVKANGKPGCRVAAYFSVRRRTVLEIGLRLFEIAGRMTPETTWQNGETVGETGQPPLTFTFAEVDRAVLDRLLADKPLNFARHAYASAERLRARMPILRAARARKLRRRDGRRPARAGRGRRSGRRVPREADRRI</sequence>
<organism evidence="2 3">
    <name type="scientific">Paraburkholderia dipogonis</name>
    <dbReference type="NCBI Taxonomy" id="1211383"/>
    <lineage>
        <taxon>Bacteria</taxon>
        <taxon>Pseudomonadati</taxon>
        <taxon>Pseudomonadota</taxon>
        <taxon>Betaproteobacteria</taxon>
        <taxon>Burkholderiales</taxon>
        <taxon>Burkholderiaceae</taxon>
        <taxon>Paraburkholderia</taxon>
    </lineage>
</organism>
<accession>A0A4Y8MKT3</accession>
<dbReference type="Proteomes" id="UP000297385">
    <property type="component" value="Unassembled WGS sequence"/>
</dbReference>
<comment type="caution">
    <text evidence="2">The sequence shown here is derived from an EMBL/GenBank/DDBJ whole genome shotgun (WGS) entry which is preliminary data.</text>
</comment>
<feature type="region of interest" description="Disordered" evidence="1">
    <location>
        <begin position="139"/>
        <end position="170"/>
    </location>
</feature>
<protein>
    <submittedName>
        <fullName evidence="2">Uncharacterized protein</fullName>
    </submittedName>
</protein>
<dbReference type="RefSeq" id="WP_134465700.1">
    <property type="nucleotide sequence ID" value="NZ_JBHMFL010000109.1"/>
</dbReference>
<reference evidence="2 3" key="1">
    <citation type="submission" date="2019-03" db="EMBL/GenBank/DDBJ databases">
        <title>Complete Genome Sequence of Paraburkholderia dipogonis ICMP 19430T, a Nitrogen-fixing Symbiont of the South African Invasive Legume Dipogon lignosus in New Zealand.</title>
        <authorList>
            <person name="De Meyer S.E."/>
        </authorList>
    </citation>
    <scope>NUCLEOTIDE SEQUENCE [LARGE SCALE GENOMIC DNA]</scope>
    <source>
        <strain evidence="2 3">ICMP 19430</strain>
    </source>
</reference>
<evidence type="ECO:0000256" key="1">
    <source>
        <dbReference type="SAM" id="MobiDB-lite"/>
    </source>
</evidence>
<dbReference type="EMBL" id="SNVI01000004">
    <property type="protein sequence ID" value="TFE38049.1"/>
    <property type="molecule type" value="Genomic_DNA"/>
</dbReference>
<proteinExistence type="predicted"/>
<dbReference type="AlphaFoldDB" id="A0A4Y8MKT3"/>
<gene>
    <name evidence="2" type="ORF">E2553_37230</name>
</gene>
<dbReference type="GeneID" id="97310093"/>